<evidence type="ECO:0000313" key="6">
    <source>
        <dbReference type="Proteomes" id="UP000248480"/>
    </source>
</evidence>
<dbReference type="InterPro" id="IPR018244">
    <property type="entry name" value="Allrgn_V5/Tpx1_CS"/>
</dbReference>
<dbReference type="InParanoid" id="A0A2Y9E911"/>
<dbReference type="GeneID" id="101361051"/>
<sequence>MTMKHFLVLVAIAGFLPVSAIREKPEVPYKTLLTTLPAVQEEIINLHNNFRRKVTPSARNMLKMKWSEDAAQNARTLSSQCNPVESYPPDRRVGENFCGENMFFASYPDSWSNIIKIWYHESQYFTYGTWNRRDKRTDNFTQVVWATSYLIGCGITLCGKGRSNGYLYICHYCPEGNDHSRIRPYKAGFPCEDCPDACEDRLCTNPCHYSDEVINCKTRIQRFGCSHKVVQQYCKASCLCTTEIK</sequence>
<name>A0A2Y9E911_TRIMA</name>
<dbReference type="GO" id="GO:0005576">
    <property type="term" value="C:extracellular region"/>
    <property type="evidence" value="ECO:0007669"/>
    <property type="project" value="InterPro"/>
</dbReference>
<dbReference type="InterPro" id="IPR014044">
    <property type="entry name" value="CAP_dom"/>
</dbReference>
<dbReference type="KEGG" id="tmu:101361051"/>
<dbReference type="Gene3D" id="3.40.33.10">
    <property type="entry name" value="CAP"/>
    <property type="match status" value="1"/>
</dbReference>
<dbReference type="AlphaFoldDB" id="A0A2Y9E911"/>
<dbReference type="InterPro" id="IPR042076">
    <property type="entry name" value="Crisp-like_dom"/>
</dbReference>
<dbReference type="SUPFAM" id="SSF55797">
    <property type="entry name" value="PR-1-like"/>
    <property type="match status" value="1"/>
</dbReference>
<dbReference type="SMART" id="SM00198">
    <property type="entry name" value="SCP"/>
    <property type="match status" value="1"/>
</dbReference>
<dbReference type="PROSITE" id="PS01010">
    <property type="entry name" value="CRISP_2"/>
    <property type="match status" value="1"/>
</dbReference>
<dbReference type="FunCoup" id="A0A2Y9E911">
    <property type="interactions" value="1"/>
</dbReference>
<keyword evidence="2 3" id="KW-1015">Disulfide bond</keyword>
<protein>
    <submittedName>
        <fullName evidence="7">Cysteine-rich secretory protein 1</fullName>
    </submittedName>
</protein>
<evidence type="ECO:0000259" key="5">
    <source>
        <dbReference type="PROSITE" id="PS51670"/>
    </source>
</evidence>
<dbReference type="PANTHER" id="PTHR10334">
    <property type="entry name" value="CYSTEINE-RICH SECRETORY PROTEIN-RELATED"/>
    <property type="match status" value="1"/>
</dbReference>
<comment type="similarity">
    <text evidence="1">Belongs to the CRISP family.</text>
</comment>
<dbReference type="FunFam" id="1.10.10.740:FF:000001">
    <property type="entry name" value="Cysteine-rich secretory protein 2"/>
    <property type="match status" value="1"/>
</dbReference>
<evidence type="ECO:0000256" key="1">
    <source>
        <dbReference type="ARBA" id="ARBA00009923"/>
    </source>
</evidence>
<dbReference type="InterPro" id="IPR001283">
    <property type="entry name" value="CRISP-related"/>
</dbReference>
<reference evidence="7" key="1">
    <citation type="submission" date="2025-08" db="UniProtKB">
        <authorList>
            <consortium name="RefSeq"/>
        </authorList>
    </citation>
    <scope>IDENTIFICATION</scope>
</reference>
<proteinExistence type="inferred from homology"/>
<dbReference type="PROSITE" id="PS51670">
    <property type="entry name" value="SHKT"/>
    <property type="match status" value="1"/>
</dbReference>
<evidence type="ECO:0000256" key="3">
    <source>
        <dbReference type="PROSITE-ProRule" id="PRU01005"/>
    </source>
</evidence>
<dbReference type="CTD" id="167"/>
<comment type="caution">
    <text evidence="3">Lacks conserved residue(s) required for the propagation of feature annotation.</text>
</comment>
<dbReference type="STRING" id="127582.A0A2Y9E911"/>
<feature type="disulfide bond" evidence="3">
    <location>
        <begin position="225"/>
        <end position="238"/>
    </location>
</feature>
<dbReference type="Proteomes" id="UP000248480">
    <property type="component" value="Unplaced"/>
</dbReference>
<organism evidence="6 7">
    <name type="scientific">Trichechus manatus latirostris</name>
    <name type="common">Florida manatee</name>
    <dbReference type="NCBI Taxonomy" id="127582"/>
    <lineage>
        <taxon>Eukaryota</taxon>
        <taxon>Metazoa</taxon>
        <taxon>Chordata</taxon>
        <taxon>Craniata</taxon>
        <taxon>Vertebrata</taxon>
        <taxon>Euteleostomi</taxon>
        <taxon>Mammalia</taxon>
        <taxon>Eutheria</taxon>
        <taxon>Afrotheria</taxon>
        <taxon>Sirenia</taxon>
        <taxon>Trichechidae</taxon>
        <taxon>Trichechus</taxon>
    </lineage>
</organism>
<feature type="signal peptide" evidence="4">
    <location>
        <begin position="1"/>
        <end position="20"/>
    </location>
</feature>
<dbReference type="SUPFAM" id="SSF57546">
    <property type="entry name" value="Crisp domain-like"/>
    <property type="match status" value="1"/>
</dbReference>
<keyword evidence="6" id="KW-1185">Reference proteome</keyword>
<dbReference type="FunFam" id="3.40.33.10:FF:000005">
    <property type="entry name" value="Cysteine-rich secretory protein 2"/>
    <property type="match status" value="1"/>
</dbReference>
<evidence type="ECO:0000313" key="7">
    <source>
        <dbReference type="RefSeq" id="XP_004388786.1"/>
    </source>
</evidence>
<dbReference type="Gene3D" id="1.10.10.740">
    <property type="entry name" value="Crisp domain"/>
    <property type="match status" value="1"/>
</dbReference>
<accession>A0A2Y9E911</accession>
<evidence type="ECO:0000256" key="4">
    <source>
        <dbReference type="SAM" id="SignalP"/>
    </source>
</evidence>
<dbReference type="Pfam" id="PF00188">
    <property type="entry name" value="CAP"/>
    <property type="match status" value="1"/>
</dbReference>
<dbReference type="RefSeq" id="XP_004388786.1">
    <property type="nucleotide sequence ID" value="XM_004388729.1"/>
</dbReference>
<feature type="disulfide bond" evidence="3">
    <location>
        <begin position="216"/>
        <end position="234"/>
    </location>
</feature>
<dbReference type="Pfam" id="PF08562">
    <property type="entry name" value="Crisp"/>
    <property type="match status" value="1"/>
</dbReference>
<dbReference type="OrthoDB" id="737510at2759"/>
<dbReference type="PRINTS" id="PR00837">
    <property type="entry name" value="V5TPXLIKE"/>
</dbReference>
<feature type="chain" id="PRO_5016008333" evidence="4">
    <location>
        <begin position="21"/>
        <end position="245"/>
    </location>
</feature>
<keyword evidence="4" id="KW-0732">Signal</keyword>
<dbReference type="InterPro" id="IPR035940">
    <property type="entry name" value="CAP_sf"/>
</dbReference>
<dbReference type="InterPro" id="IPR013871">
    <property type="entry name" value="Cysteine_rich_secretory"/>
</dbReference>
<gene>
    <name evidence="7" type="primary">CRISP1</name>
</gene>
<dbReference type="InterPro" id="IPR003582">
    <property type="entry name" value="ShKT_dom"/>
</dbReference>
<feature type="domain" description="ShKT" evidence="5">
    <location>
        <begin position="207"/>
        <end position="240"/>
    </location>
</feature>
<evidence type="ECO:0000256" key="2">
    <source>
        <dbReference type="ARBA" id="ARBA00023157"/>
    </source>
</evidence>